<dbReference type="OrthoDB" id="2143442at2759"/>
<protein>
    <submittedName>
        <fullName evidence="3">Uncharacterized protein</fullName>
    </submittedName>
</protein>
<dbReference type="Proteomes" id="UP000320333">
    <property type="component" value="Unassembled WGS sequence"/>
</dbReference>
<sequence>MQTLPPEVLAPLMAFLHPNQAVLVPTLSRELYGRASWIPRDYRFALANLRSYRESVRREHRQMELVDLIRAKRSLNFHALTVAYWAAFISMYGLEIKTIEHFEISFAPTQYDALFHRRGGRRILPAEELAKRYHGFELLSTNAALLAVFAAVAGELDLLRECLYLSGSDVVSNVFTWAAATGQMDTVEYLIGEGVTPPASSLIHAASNAHLSVCRRLLERDVPKFYASTLGVALIAACEANHVQTAAFLLSLDEIDPGHNKNAALIGSVKWGHTALVSLLLATGKCDPSDQENKAILVATSKGYEEIVELLLLDGVGSVKIDVGAHENEPLFAAVERGSWRMVRALLNTRRVDPGDKGNRCILSSCANGHARIVEALLEYSSVNPRISNHDALIQAARKGFTSVVKLLLAWKGSNGESMDPTAQENAALIQASKHGHLDIVQLLLSIPSVNPKNNLALYEACCHGHTLVAQLLFARNAQLDVRIALRACEQAALLGHTQTVQFLLEQVRVPVSASFLLTASDAGHADTVSLLLERAEAEFHPQTLTRALALAAAKNRVQVVARLVAVKAVQFSVAPALVKAASAGFGDVLRVILFSSNGTGRRVVVPHEAVMVAKDKGVKELLKACMSKRGG</sequence>
<name>A0A507EYX5_9FUNG</name>
<dbReference type="InterPro" id="IPR036770">
    <property type="entry name" value="Ankyrin_rpt-contain_sf"/>
</dbReference>
<comment type="caution">
    <text evidence="3">The sequence shown here is derived from an EMBL/GenBank/DDBJ whole genome shotgun (WGS) entry which is preliminary data.</text>
</comment>
<dbReference type="EMBL" id="QEAP01000321">
    <property type="protein sequence ID" value="TPX69213.1"/>
    <property type="molecule type" value="Genomic_DNA"/>
</dbReference>
<gene>
    <name evidence="3" type="ORF">CcCBS67573_g06896</name>
</gene>
<keyword evidence="4" id="KW-1185">Reference proteome</keyword>
<evidence type="ECO:0000256" key="2">
    <source>
        <dbReference type="ARBA" id="ARBA00023043"/>
    </source>
</evidence>
<proteinExistence type="predicted"/>
<dbReference type="AlphaFoldDB" id="A0A507EYX5"/>
<dbReference type="InterPro" id="IPR002110">
    <property type="entry name" value="Ankyrin_rpt"/>
</dbReference>
<reference evidence="3 4" key="1">
    <citation type="journal article" date="2019" name="Sci. Rep.">
        <title>Comparative genomics of chytrid fungi reveal insights into the obligate biotrophic and pathogenic lifestyle of Synchytrium endobioticum.</title>
        <authorList>
            <person name="van de Vossenberg B.T.L.H."/>
            <person name="Warris S."/>
            <person name="Nguyen H.D.T."/>
            <person name="van Gent-Pelzer M.P.E."/>
            <person name="Joly D.L."/>
            <person name="van de Geest H.C."/>
            <person name="Bonants P.J.M."/>
            <person name="Smith D.S."/>
            <person name="Levesque C.A."/>
            <person name="van der Lee T.A.J."/>
        </authorList>
    </citation>
    <scope>NUCLEOTIDE SEQUENCE [LARGE SCALE GENOMIC DNA]</scope>
    <source>
        <strain evidence="3 4">CBS 675.73</strain>
    </source>
</reference>
<evidence type="ECO:0000313" key="3">
    <source>
        <dbReference type="EMBL" id="TPX69213.1"/>
    </source>
</evidence>
<dbReference type="Pfam" id="PF12796">
    <property type="entry name" value="Ank_2"/>
    <property type="match status" value="3"/>
</dbReference>
<accession>A0A507EYX5</accession>
<dbReference type="SUPFAM" id="SSF48403">
    <property type="entry name" value="Ankyrin repeat"/>
    <property type="match status" value="2"/>
</dbReference>
<evidence type="ECO:0000256" key="1">
    <source>
        <dbReference type="ARBA" id="ARBA00022737"/>
    </source>
</evidence>
<keyword evidence="1" id="KW-0677">Repeat</keyword>
<dbReference type="Gene3D" id="1.25.40.20">
    <property type="entry name" value="Ankyrin repeat-containing domain"/>
    <property type="match status" value="3"/>
</dbReference>
<dbReference type="STRING" id="246404.A0A507EYX5"/>
<dbReference type="PANTHER" id="PTHR24198:SF165">
    <property type="entry name" value="ANKYRIN REPEAT-CONTAINING PROTEIN-RELATED"/>
    <property type="match status" value="1"/>
</dbReference>
<organism evidence="3 4">
    <name type="scientific">Chytriomyces confervae</name>
    <dbReference type="NCBI Taxonomy" id="246404"/>
    <lineage>
        <taxon>Eukaryota</taxon>
        <taxon>Fungi</taxon>
        <taxon>Fungi incertae sedis</taxon>
        <taxon>Chytridiomycota</taxon>
        <taxon>Chytridiomycota incertae sedis</taxon>
        <taxon>Chytridiomycetes</taxon>
        <taxon>Chytridiales</taxon>
        <taxon>Chytriomycetaceae</taxon>
        <taxon>Chytriomyces</taxon>
    </lineage>
</organism>
<dbReference type="PANTHER" id="PTHR24198">
    <property type="entry name" value="ANKYRIN REPEAT AND PROTEIN KINASE DOMAIN-CONTAINING PROTEIN"/>
    <property type="match status" value="1"/>
</dbReference>
<evidence type="ECO:0000313" key="4">
    <source>
        <dbReference type="Proteomes" id="UP000320333"/>
    </source>
</evidence>
<keyword evidence="2" id="KW-0040">ANK repeat</keyword>
<dbReference type="SMART" id="SM00248">
    <property type="entry name" value="ANK"/>
    <property type="match status" value="7"/>
</dbReference>